<dbReference type="HAMAP" id="MF_00147_B">
    <property type="entry name" value="TIM_B"/>
    <property type="match status" value="1"/>
</dbReference>
<comment type="pathway">
    <text evidence="6 7">Carbohydrate biosynthesis; gluconeogenesis.</text>
</comment>
<evidence type="ECO:0000256" key="7">
    <source>
        <dbReference type="RuleBase" id="RU363013"/>
    </source>
</evidence>
<organism evidence="8 9">
    <name type="scientific">Geotalea uraniireducens</name>
    <dbReference type="NCBI Taxonomy" id="351604"/>
    <lineage>
        <taxon>Bacteria</taxon>
        <taxon>Pseudomonadati</taxon>
        <taxon>Thermodesulfobacteriota</taxon>
        <taxon>Desulfuromonadia</taxon>
        <taxon>Geobacterales</taxon>
        <taxon>Geobacteraceae</taxon>
        <taxon>Geotalea</taxon>
    </lineage>
</organism>
<evidence type="ECO:0000256" key="2">
    <source>
        <dbReference type="ARBA" id="ARBA00022432"/>
    </source>
</evidence>
<dbReference type="SUPFAM" id="SSF51351">
    <property type="entry name" value="Triosephosphate isomerase (TIM)"/>
    <property type="match status" value="1"/>
</dbReference>
<gene>
    <name evidence="8" type="primary">tpi</name>
    <name evidence="6" type="synonym">tpiA</name>
    <name evidence="8" type="ORF">GURASL_21300</name>
</gene>
<reference evidence="8 9" key="1">
    <citation type="submission" date="2022-12" db="EMBL/GenBank/DDBJ databases">
        <title>Polyphasic characterization of Geotalea uranireducens NIT-SL11 newly isolated from a complex of sewage sludge and microbially reduced graphene oxide.</title>
        <authorList>
            <person name="Xie L."/>
            <person name="Yoshida N."/>
            <person name="Meng L."/>
        </authorList>
    </citation>
    <scope>NUCLEOTIDE SEQUENCE [LARGE SCALE GENOMIC DNA]</scope>
    <source>
        <strain evidence="8 9">NIT-SL11</strain>
    </source>
</reference>
<comment type="similarity">
    <text evidence="1 6 7">Belongs to the triosephosphate isomerase family.</text>
</comment>
<dbReference type="EMBL" id="AP027151">
    <property type="protein sequence ID" value="BDV43207.1"/>
    <property type="molecule type" value="Genomic_DNA"/>
</dbReference>
<dbReference type="InterPro" id="IPR020861">
    <property type="entry name" value="Triosephosphate_isomerase_AS"/>
</dbReference>
<dbReference type="InterPro" id="IPR000652">
    <property type="entry name" value="Triosephosphate_isomerase"/>
</dbReference>
<dbReference type="Pfam" id="PF00121">
    <property type="entry name" value="TIM"/>
    <property type="match status" value="1"/>
</dbReference>
<proteinExistence type="inferred from homology"/>
<keyword evidence="9" id="KW-1185">Reference proteome</keyword>
<protein>
    <recommendedName>
        <fullName evidence="6 7">Triosephosphate isomerase</fullName>
        <shortName evidence="6">TIM</shortName>
        <shortName evidence="6">TPI</shortName>
        <ecNumber evidence="6 7">5.3.1.1</ecNumber>
    </recommendedName>
    <alternativeName>
        <fullName evidence="6">Triose-phosphate isomerase</fullName>
    </alternativeName>
</protein>
<dbReference type="NCBIfam" id="TIGR00419">
    <property type="entry name" value="tim"/>
    <property type="match status" value="1"/>
</dbReference>
<dbReference type="GO" id="GO:0016853">
    <property type="term" value="F:isomerase activity"/>
    <property type="evidence" value="ECO:0007669"/>
    <property type="project" value="UniProtKB-KW"/>
</dbReference>
<comment type="catalytic activity">
    <reaction evidence="6 7">
        <text>D-glyceraldehyde 3-phosphate = dihydroxyacetone phosphate</text>
        <dbReference type="Rhea" id="RHEA:18585"/>
        <dbReference type="ChEBI" id="CHEBI:57642"/>
        <dbReference type="ChEBI" id="CHEBI:59776"/>
        <dbReference type="EC" id="5.3.1.1"/>
    </reaction>
</comment>
<feature type="binding site" evidence="6">
    <location>
        <position position="213"/>
    </location>
    <ligand>
        <name>substrate</name>
    </ligand>
</feature>
<keyword evidence="2 6" id="KW-0312">Gluconeogenesis</keyword>
<dbReference type="CDD" id="cd00311">
    <property type="entry name" value="TIM"/>
    <property type="match status" value="1"/>
</dbReference>
<feature type="active site" description="Electrophile" evidence="6">
    <location>
        <position position="95"/>
    </location>
</feature>
<feature type="binding site" evidence="6">
    <location>
        <begin position="9"/>
        <end position="11"/>
    </location>
    <ligand>
        <name>substrate</name>
    </ligand>
</feature>
<dbReference type="PANTHER" id="PTHR21139:SF42">
    <property type="entry name" value="TRIOSEPHOSPHATE ISOMERASE"/>
    <property type="match status" value="1"/>
</dbReference>
<evidence type="ECO:0000256" key="4">
    <source>
        <dbReference type="ARBA" id="ARBA00023152"/>
    </source>
</evidence>
<accession>A0ABN6VUQ1</accession>
<feature type="active site" description="Proton acceptor" evidence="6">
    <location>
        <position position="167"/>
    </location>
</feature>
<evidence type="ECO:0000313" key="9">
    <source>
        <dbReference type="Proteomes" id="UP001317705"/>
    </source>
</evidence>
<dbReference type="PROSITE" id="PS51440">
    <property type="entry name" value="TIM_2"/>
    <property type="match status" value="1"/>
</dbReference>
<keyword evidence="5 6" id="KW-0413">Isomerase</keyword>
<evidence type="ECO:0000256" key="5">
    <source>
        <dbReference type="ARBA" id="ARBA00023235"/>
    </source>
</evidence>
<comment type="pathway">
    <text evidence="6 7">Carbohydrate degradation; glycolysis; D-glyceraldehyde 3-phosphate from glycerone phosphate: step 1/1.</text>
</comment>
<evidence type="ECO:0000256" key="3">
    <source>
        <dbReference type="ARBA" id="ARBA00022490"/>
    </source>
</evidence>
<name>A0ABN6VUQ1_9BACT</name>
<feature type="binding site" evidence="6">
    <location>
        <position position="173"/>
    </location>
    <ligand>
        <name>substrate</name>
    </ligand>
</feature>
<dbReference type="PROSITE" id="PS00171">
    <property type="entry name" value="TIM_1"/>
    <property type="match status" value="1"/>
</dbReference>
<feature type="binding site" evidence="6">
    <location>
        <begin position="234"/>
        <end position="235"/>
    </location>
    <ligand>
        <name>substrate</name>
    </ligand>
</feature>
<sequence length="251" mass="26664">MRKPVIAGNWKLFKKTAETADLVNKLVPLVKNNRQVDIIIAPVFTVLSAAKQALSGSAIHLAAQDCYWQEEGAFTGEVSPGMLVDVGCSHVIVGHSERRQYFGETDQAVNCKIKAAVAAGLVVLFCIGETLAEREAGRTFEVLRTQLSGGTAGLTTTELEKIIIAYEPVWAIGTGKTASNEQAQEAHAFIRSEIAGLFGNGPADMVRILYGGSVKPENIKGLMAQKDIDGALVGGASLQADSFAAIANYDI</sequence>
<dbReference type="EC" id="5.3.1.1" evidence="6 7"/>
<evidence type="ECO:0000256" key="6">
    <source>
        <dbReference type="HAMAP-Rule" id="MF_00147"/>
    </source>
</evidence>
<comment type="function">
    <text evidence="6">Involved in the gluconeogenesis. Catalyzes stereospecifically the conversion of dihydroxyacetone phosphate (DHAP) to D-glyceraldehyde-3-phosphate (G3P).</text>
</comment>
<dbReference type="Proteomes" id="UP001317705">
    <property type="component" value="Chromosome"/>
</dbReference>
<dbReference type="Gene3D" id="3.20.20.70">
    <property type="entry name" value="Aldolase class I"/>
    <property type="match status" value="1"/>
</dbReference>
<evidence type="ECO:0000256" key="1">
    <source>
        <dbReference type="ARBA" id="ARBA00007422"/>
    </source>
</evidence>
<dbReference type="InterPro" id="IPR013785">
    <property type="entry name" value="Aldolase_TIM"/>
</dbReference>
<dbReference type="InterPro" id="IPR035990">
    <property type="entry name" value="TIM_sf"/>
</dbReference>
<comment type="subcellular location">
    <subcellularLocation>
        <location evidence="6 7">Cytoplasm</location>
    </subcellularLocation>
</comment>
<keyword evidence="3 6" id="KW-0963">Cytoplasm</keyword>
<dbReference type="InterPro" id="IPR022896">
    <property type="entry name" value="TrioseP_Isoase_bac/euk"/>
</dbReference>
<dbReference type="RefSeq" id="WP_281999319.1">
    <property type="nucleotide sequence ID" value="NZ_AP027151.1"/>
</dbReference>
<comment type="subunit">
    <text evidence="6 7">Homodimer.</text>
</comment>
<evidence type="ECO:0000313" key="8">
    <source>
        <dbReference type="EMBL" id="BDV43207.1"/>
    </source>
</evidence>
<keyword evidence="4 6" id="KW-0324">Glycolysis</keyword>
<dbReference type="PANTHER" id="PTHR21139">
    <property type="entry name" value="TRIOSEPHOSPHATE ISOMERASE"/>
    <property type="match status" value="1"/>
</dbReference>